<comment type="caution">
    <text evidence="1">The sequence shown here is derived from an EMBL/GenBank/DDBJ whole genome shotgun (WGS) entry which is preliminary data.</text>
</comment>
<gene>
    <name evidence="1" type="ORF">D5039_12650</name>
</gene>
<evidence type="ECO:0000313" key="1">
    <source>
        <dbReference type="EMBL" id="MCW5321964.1"/>
    </source>
</evidence>
<keyword evidence="2" id="KW-1185">Reference proteome</keyword>
<sequence>MAGEISPGAALDSRRYWGHEVVKVTLYVEGGGDRSELRTACRKGFKEFITNAGIKDHPRVVACGSRSDAFDSYCIAIANGKKALLLIDSEAPVADQHQQGADTNQWQPWAHLKNRQDDAWEQPAGASDTDCHLMIQCMENWFLADRTTLKNFFGQGFKENKLPAHRSIEQVAKNEVYSALAYATQGCKTKAPYGKSEHSFKLLAEVDPGRITAASPWAKRFVDALKKKMHS</sequence>
<evidence type="ECO:0000313" key="2">
    <source>
        <dbReference type="Proteomes" id="UP001208935"/>
    </source>
</evidence>
<organism evidence="1 2">
    <name type="scientific">Verminephrobacter aporrectodeae subsp. tuberculatae</name>
    <dbReference type="NCBI Taxonomy" id="1110392"/>
    <lineage>
        <taxon>Bacteria</taxon>
        <taxon>Pseudomonadati</taxon>
        <taxon>Pseudomonadota</taxon>
        <taxon>Betaproteobacteria</taxon>
        <taxon>Burkholderiales</taxon>
        <taxon>Comamonadaceae</taxon>
        <taxon>Verminephrobacter</taxon>
    </lineage>
</organism>
<proteinExistence type="predicted"/>
<protein>
    <submittedName>
        <fullName evidence="1">DUF4276 family protein</fullName>
    </submittedName>
</protein>
<dbReference type="Pfam" id="PF14103">
    <property type="entry name" value="DUF4276"/>
    <property type="match status" value="1"/>
</dbReference>
<dbReference type="Proteomes" id="UP001208935">
    <property type="component" value="Unassembled WGS sequence"/>
</dbReference>
<dbReference type="EMBL" id="QZCW01000002">
    <property type="protein sequence ID" value="MCW5321964.1"/>
    <property type="molecule type" value="Genomic_DNA"/>
</dbReference>
<accession>A0ABT3KVM5</accession>
<reference evidence="2" key="1">
    <citation type="submission" date="2023-07" db="EMBL/GenBank/DDBJ databases">
        <title>Verminephrobacter genomes.</title>
        <authorList>
            <person name="Lund M.B."/>
        </authorList>
    </citation>
    <scope>NUCLEOTIDE SEQUENCE [LARGE SCALE GENOMIC DNA]</scope>
    <source>
        <strain evidence="2">AtM5-05</strain>
    </source>
</reference>
<dbReference type="InterPro" id="IPR025455">
    <property type="entry name" value="DUF4276"/>
</dbReference>
<name>A0ABT3KVM5_9BURK</name>